<gene>
    <name evidence="2" type="ORF">HNQ99_001766</name>
</gene>
<proteinExistence type="predicted"/>
<dbReference type="GO" id="GO:0016853">
    <property type="term" value="F:isomerase activity"/>
    <property type="evidence" value="ECO:0007669"/>
    <property type="project" value="UniProtKB-KW"/>
</dbReference>
<keyword evidence="2" id="KW-0413">Isomerase</keyword>
<feature type="domain" description="SnoaL-like" evidence="1">
    <location>
        <begin position="7"/>
        <end position="134"/>
    </location>
</feature>
<organism evidence="2 3">
    <name type="scientific">Rhizorhapis suberifaciens</name>
    <name type="common">corky root of lettuce</name>
    <dbReference type="NCBI Taxonomy" id="13656"/>
    <lineage>
        <taxon>Bacteria</taxon>
        <taxon>Pseudomonadati</taxon>
        <taxon>Pseudomonadota</taxon>
        <taxon>Alphaproteobacteria</taxon>
        <taxon>Sphingomonadales</taxon>
        <taxon>Sphingomonadaceae</taxon>
        <taxon>Rhizorhapis</taxon>
    </lineage>
</organism>
<dbReference type="Pfam" id="PF13577">
    <property type="entry name" value="SnoaL_4"/>
    <property type="match status" value="1"/>
</dbReference>
<accession>A0A840HV41</accession>
<dbReference type="Proteomes" id="UP000575068">
    <property type="component" value="Unassembled WGS sequence"/>
</dbReference>
<name>A0A840HV41_9SPHN</name>
<comment type="caution">
    <text evidence="2">The sequence shown here is derived from an EMBL/GenBank/DDBJ whole genome shotgun (WGS) entry which is preliminary data.</text>
</comment>
<keyword evidence="3" id="KW-1185">Reference proteome</keyword>
<dbReference type="InterPro" id="IPR032710">
    <property type="entry name" value="NTF2-like_dom_sf"/>
</dbReference>
<protein>
    <submittedName>
        <fullName evidence="2">Ketosteroid isomerase-like protein</fullName>
    </submittedName>
</protein>
<dbReference type="Gene3D" id="3.10.450.50">
    <property type="match status" value="1"/>
</dbReference>
<dbReference type="AlphaFoldDB" id="A0A840HV41"/>
<evidence type="ECO:0000313" key="2">
    <source>
        <dbReference type="EMBL" id="MBB4641457.1"/>
    </source>
</evidence>
<sequence>MIDAIEQLLIERDCQRLILSYATLVDGGQIDRALDLFIDEAVLIGPRNNERLEGIDAIRSAYSSMPPRALRHFYTNIVVDVIAPDRARATANVLLYTGSVAKSGSLPRRDPDVGIGTMVDDVVRTEAGWRFQRRQGALCFAPTNPDDAFGLADG</sequence>
<dbReference type="RefSeq" id="WP_184475273.1">
    <property type="nucleotide sequence ID" value="NZ_JACHOV010000006.1"/>
</dbReference>
<dbReference type="EMBL" id="JACHOV010000006">
    <property type="protein sequence ID" value="MBB4641457.1"/>
    <property type="molecule type" value="Genomic_DNA"/>
</dbReference>
<evidence type="ECO:0000259" key="1">
    <source>
        <dbReference type="Pfam" id="PF13577"/>
    </source>
</evidence>
<dbReference type="SUPFAM" id="SSF54427">
    <property type="entry name" value="NTF2-like"/>
    <property type="match status" value="1"/>
</dbReference>
<reference evidence="2 3" key="1">
    <citation type="submission" date="2020-08" db="EMBL/GenBank/DDBJ databases">
        <title>Genomic Encyclopedia of Type Strains, Phase IV (KMG-IV): sequencing the most valuable type-strain genomes for metagenomic binning, comparative biology and taxonomic classification.</title>
        <authorList>
            <person name="Goeker M."/>
        </authorList>
    </citation>
    <scope>NUCLEOTIDE SEQUENCE [LARGE SCALE GENOMIC DNA]</scope>
    <source>
        <strain evidence="2 3">DSM 7465</strain>
    </source>
</reference>
<dbReference type="InterPro" id="IPR037401">
    <property type="entry name" value="SnoaL-like"/>
</dbReference>
<evidence type="ECO:0000313" key="3">
    <source>
        <dbReference type="Proteomes" id="UP000575068"/>
    </source>
</evidence>